<dbReference type="SUPFAM" id="SSF46689">
    <property type="entry name" value="Homeodomain-like"/>
    <property type="match status" value="1"/>
</dbReference>
<organism evidence="5 6">
    <name type="scientific">Sorangium cellulosum</name>
    <name type="common">Polyangium cellulosum</name>
    <dbReference type="NCBI Taxonomy" id="56"/>
    <lineage>
        <taxon>Bacteria</taxon>
        <taxon>Pseudomonadati</taxon>
        <taxon>Myxococcota</taxon>
        <taxon>Polyangia</taxon>
        <taxon>Polyangiales</taxon>
        <taxon>Polyangiaceae</taxon>
        <taxon>Sorangium</taxon>
    </lineage>
</organism>
<dbReference type="OrthoDB" id="9816010at2"/>
<evidence type="ECO:0000259" key="4">
    <source>
        <dbReference type="PROSITE" id="PS01124"/>
    </source>
</evidence>
<dbReference type="SMART" id="SM00342">
    <property type="entry name" value="HTH_ARAC"/>
    <property type="match status" value="1"/>
</dbReference>
<evidence type="ECO:0000313" key="5">
    <source>
        <dbReference type="EMBL" id="AUX38841.1"/>
    </source>
</evidence>
<gene>
    <name evidence="5" type="primary">araC</name>
    <name evidence="5" type="ORF">SOCE26_002210</name>
</gene>
<dbReference type="InterPro" id="IPR032687">
    <property type="entry name" value="AraC-type_N"/>
</dbReference>
<dbReference type="GO" id="GO:0000976">
    <property type="term" value="F:transcription cis-regulatory region binding"/>
    <property type="evidence" value="ECO:0007669"/>
    <property type="project" value="TreeGrafter"/>
</dbReference>
<keyword evidence="3" id="KW-0804">Transcription</keyword>
<evidence type="ECO:0000256" key="2">
    <source>
        <dbReference type="ARBA" id="ARBA00023125"/>
    </source>
</evidence>
<name>A0A2L0EHS9_SORCE</name>
<dbReference type="InterPro" id="IPR009057">
    <property type="entry name" value="Homeodomain-like_sf"/>
</dbReference>
<dbReference type="Proteomes" id="UP000238348">
    <property type="component" value="Chromosome"/>
</dbReference>
<keyword evidence="2" id="KW-0238">DNA-binding</keyword>
<dbReference type="Gene3D" id="1.10.10.60">
    <property type="entry name" value="Homeodomain-like"/>
    <property type="match status" value="1"/>
</dbReference>
<dbReference type="PANTHER" id="PTHR47894:SF4">
    <property type="entry name" value="HTH-TYPE TRANSCRIPTIONAL REGULATOR GADX"/>
    <property type="match status" value="1"/>
</dbReference>
<dbReference type="Pfam" id="PF12833">
    <property type="entry name" value="HTH_18"/>
    <property type="match status" value="1"/>
</dbReference>
<reference evidence="5 6" key="1">
    <citation type="submission" date="2015-09" db="EMBL/GenBank/DDBJ databases">
        <title>Sorangium comparison.</title>
        <authorList>
            <person name="Zaburannyi N."/>
            <person name="Bunk B."/>
            <person name="Overmann J."/>
            <person name="Mueller R."/>
        </authorList>
    </citation>
    <scope>NUCLEOTIDE SEQUENCE [LARGE SCALE GENOMIC DNA]</scope>
    <source>
        <strain evidence="5 6">So ce26</strain>
    </source>
</reference>
<protein>
    <submittedName>
        <fullName evidence="5">AraC family transcriptional regulator</fullName>
    </submittedName>
</protein>
<dbReference type="AlphaFoldDB" id="A0A2L0EHS9"/>
<feature type="domain" description="HTH araC/xylS-type" evidence="4">
    <location>
        <begin position="246"/>
        <end position="344"/>
    </location>
</feature>
<evidence type="ECO:0000256" key="1">
    <source>
        <dbReference type="ARBA" id="ARBA00023015"/>
    </source>
</evidence>
<keyword evidence="1" id="KW-0805">Transcription regulation</keyword>
<accession>A0A2L0EHS9</accession>
<dbReference type="GO" id="GO:0003700">
    <property type="term" value="F:DNA-binding transcription factor activity"/>
    <property type="evidence" value="ECO:0007669"/>
    <property type="project" value="InterPro"/>
</dbReference>
<dbReference type="PROSITE" id="PS01124">
    <property type="entry name" value="HTH_ARAC_FAMILY_2"/>
    <property type="match status" value="1"/>
</dbReference>
<evidence type="ECO:0000313" key="6">
    <source>
        <dbReference type="Proteomes" id="UP000238348"/>
    </source>
</evidence>
<dbReference type="RefSeq" id="WP_104976901.1">
    <property type="nucleotide sequence ID" value="NZ_CP012673.1"/>
</dbReference>
<dbReference type="PANTHER" id="PTHR47894">
    <property type="entry name" value="HTH-TYPE TRANSCRIPTIONAL REGULATOR GADX"/>
    <property type="match status" value="1"/>
</dbReference>
<proteinExistence type="predicted"/>
<dbReference type="EMBL" id="CP012673">
    <property type="protein sequence ID" value="AUX38841.1"/>
    <property type="molecule type" value="Genomic_DNA"/>
</dbReference>
<dbReference type="Pfam" id="PF12625">
    <property type="entry name" value="Arabinose_bd"/>
    <property type="match status" value="1"/>
</dbReference>
<evidence type="ECO:0000256" key="3">
    <source>
        <dbReference type="ARBA" id="ARBA00023163"/>
    </source>
</evidence>
<dbReference type="GO" id="GO:0005829">
    <property type="term" value="C:cytosol"/>
    <property type="evidence" value="ECO:0007669"/>
    <property type="project" value="TreeGrafter"/>
</dbReference>
<dbReference type="InterPro" id="IPR018060">
    <property type="entry name" value="HTH_AraC"/>
</dbReference>
<sequence>MANHVKDMTIRDTDGSTVPAAALANVLRAVEGCAPVQAVCSEVGLDVALPREPDARVPYRQLADLYEAAARWTGDPWFGLHVGASVDTRSFGLLGYLALTTATLEQVFEVLARYLSLWTTSAGFQIDRSRTTIEVAWTYFDFTAPPRRHDCEMSMMAAANAGGQLRAGRWRPREVHFRHGPPDDTSEHVRLLRAPVRFGMPRNLIVCDAASGAAPVASADPVLHELLRDLAEQRLAGRATQPSILDATVAEIVKLLPTGDAQLSRVARSLGLGARTLERRLIAGGATFRSLLTAVRRDRAMHALAHSDLPISEIATRLGYGSPTELHRAFRSWVGVGPAAYRRAHRTRS</sequence>